<dbReference type="eggNOG" id="KOG3030">
    <property type="taxonomic scope" value="Eukaryota"/>
</dbReference>
<evidence type="ECO:0000256" key="5">
    <source>
        <dbReference type="ARBA" id="ARBA00023136"/>
    </source>
</evidence>
<sequence length="424" mass="46705">MVAAAKTVNSVAGRVRHVSKRLIVSYIFDWILILGTAGVGGGFSQIDGARHAFSLQDPNISFPYHGDTVSTAVLIVVGLVAPGVITAIISLLFVPGPTAHRSTPRALIWRRKIWEWNTAWMGLGLALAGAFMITEGLKDLTGKPRPFMLAVCDPDTSPEAIRRYQVGGLGTSLSSAVPVVVDWHICRNTDKDKMRNAFASWPSGHSSFSWAGMLYLTLFLCAKFAVQIPFLPQTSTPNSRGHISTFEEENNRDHDHPRSKASLPSSSFSSDHHPIPPRNEAAAPPIYLLILAFVPIGVAFFISLSRWYDYRHHGFDIISGSLIGIFMAWFGFRWYHLPIRGGSGWAWGARSRERAFWLGVGRANYVGDEGWETAKLARRHDLESAEQHITGPGLPDQREATETAVIHGADSGPYEERPGNRVQV</sequence>
<evidence type="ECO:0000256" key="1">
    <source>
        <dbReference type="ARBA" id="ARBA00004141"/>
    </source>
</evidence>
<dbReference type="PANTHER" id="PTHR10165:SF154">
    <property type="entry name" value="PAP2 DOMAIN PROTEIN (AFU_ORTHOLOGUE AFUA_1G09730)"/>
    <property type="match status" value="1"/>
</dbReference>
<dbReference type="Proteomes" id="UP000019478">
    <property type="component" value="Unassembled WGS sequence"/>
</dbReference>
<dbReference type="Gene3D" id="1.20.144.10">
    <property type="entry name" value="Phosphatidic acid phosphatase type 2/haloperoxidase"/>
    <property type="match status" value="1"/>
</dbReference>
<dbReference type="GO" id="GO:0046839">
    <property type="term" value="P:phospholipid dephosphorylation"/>
    <property type="evidence" value="ECO:0007669"/>
    <property type="project" value="TreeGrafter"/>
</dbReference>
<keyword evidence="10" id="KW-1185">Reference proteome</keyword>
<dbReference type="GO" id="GO:0008195">
    <property type="term" value="F:phosphatidate phosphatase activity"/>
    <property type="evidence" value="ECO:0007669"/>
    <property type="project" value="TreeGrafter"/>
</dbReference>
<dbReference type="Pfam" id="PF01569">
    <property type="entry name" value="PAP2"/>
    <property type="match status" value="1"/>
</dbReference>
<comment type="caution">
    <text evidence="9">The sequence shown here is derived from an EMBL/GenBank/DDBJ whole genome shotgun (WGS) entry which is preliminary data.</text>
</comment>
<dbReference type="InterPro" id="IPR000326">
    <property type="entry name" value="PAP2/HPO"/>
</dbReference>
<dbReference type="CDD" id="cd03390">
    <property type="entry name" value="PAP2_containing_1_like"/>
    <property type="match status" value="1"/>
</dbReference>
<reference evidence="9 10" key="1">
    <citation type="submission" date="2013-03" db="EMBL/GenBank/DDBJ databases">
        <title>The Genome Sequence of Capronia epimyces CBS 606.96.</title>
        <authorList>
            <consortium name="The Broad Institute Genomics Platform"/>
            <person name="Cuomo C."/>
            <person name="de Hoog S."/>
            <person name="Gorbushina A."/>
            <person name="Walker B."/>
            <person name="Young S.K."/>
            <person name="Zeng Q."/>
            <person name="Gargeya S."/>
            <person name="Fitzgerald M."/>
            <person name="Haas B."/>
            <person name="Abouelleil A."/>
            <person name="Allen A.W."/>
            <person name="Alvarado L."/>
            <person name="Arachchi H.M."/>
            <person name="Berlin A.M."/>
            <person name="Chapman S.B."/>
            <person name="Gainer-Dewar J."/>
            <person name="Goldberg J."/>
            <person name="Griggs A."/>
            <person name="Gujja S."/>
            <person name="Hansen M."/>
            <person name="Howarth C."/>
            <person name="Imamovic A."/>
            <person name="Ireland A."/>
            <person name="Larimer J."/>
            <person name="McCowan C."/>
            <person name="Murphy C."/>
            <person name="Pearson M."/>
            <person name="Poon T.W."/>
            <person name="Priest M."/>
            <person name="Roberts A."/>
            <person name="Saif S."/>
            <person name="Shea T."/>
            <person name="Sisk P."/>
            <person name="Sykes S."/>
            <person name="Wortman J."/>
            <person name="Nusbaum C."/>
            <person name="Birren B."/>
        </authorList>
    </citation>
    <scope>NUCLEOTIDE SEQUENCE [LARGE SCALE GENOMIC DNA]</scope>
    <source>
        <strain evidence="9 10">CBS 606.96</strain>
    </source>
</reference>
<gene>
    <name evidence="9" type="ORF">A1O3_09868</name>
</gene>
<feature type="transmembrane region" description="Helical" evidence="7">
    <location>
        <begin position="23"/>
        <end position="43"/>
    </location>
</feature>
<evidence type="ECO:0000256" key="6">
    <source>
        <dbReference type="SAM" id="MobiDB-lite"/>
    </source>
</evidence>
<organism evidence="9 10">
    <name type="scientific">Capronia epimyces CBS 606.96</name>
    <dbReference type="NCBI Taxonomy" id="1182542"/>
    <lineage>
        <taxon>Eukaryota</taxon>
        <taxon>Fungi</taxon>
        <taxon>Dikarya</taxon>
        <taxon>Ascomycota</taxon>
        <taxon>Pezizomycotina</taxon>
        <taxon>Eurotiomycetes</taxon>
        <taxon>Chaetothyriomycetidae</taxon>
        <taxon>Chaetothyriales</taxon>
        <taxon>Herpotrichiellaceae</taxon>
        <taxon>Capronia</taxon>
    </lineage>
</organism>
<dbReference type="SMART" id="SM00014">
    <property type="entry name" value="acidPPc"/>
    <property type="match status" value="1"/>
</dbReference>
<feature type="transmembrane region" description="Helical" evidence="7">
    <location>
        <begin position="208"/>
        <end position="226"/>
    </location>
</feature>
<accession>W9XJW3</accession>
<feature type="compositionally biased region" description="Basic and acidic residues" evidence="6">
    <location>
        <begin position="249"/>
        <end position="258"/>
    </location>
</feature>
<evidence type="ECO:0000313" key="10">
    <source>
        <dbReference type="Proteomes" id="UP000019478"/>
    </source>
</evidence>
<protein>
    <recommendedName>
        <fullName evidence="8">Phosphatidic acid phosphatase type 2/haloperoxidase domain-containing protein</fullName>
    </recommendedName>
</protein>
<dbReference type="SUPFAM" id="SSF48317">
    <property type="entry name" value="Acid phosphatase/Vanadium-dependent haloperoxidase"/>
    <property type="match status" value="1"/>
</dbReference>
<dbReference type="GO" id="GO:0006644">
    <property type="term" value="P:phospholipid metabolic process"/>
    <property type="evidence" value="ECO:0007669"/>
    <property type="project" value="InterPro"/>
</dbReference>
<comment type="subcellular location">
    <subcellularLocation>
        <location evidence="1">Membrane</location>
        <topology evidence="1">Multi-pass membrane protein</topology>
    </subcellularLocation>
</comment>
<feature type="domain" description="Phosphatidic acid phosphatase type 2/haloperoxidase" evidence="8">
    <location>
        <begin position="118"/>
        <end position="332"/>
    </location>
</feature>
<dbReference type="AlphaFoldDB" id="W9XJW3"/>
<feature type="transmembrane region" description="Helical" evidence="7">
    <location>
        <begin position="72"/>
        <end position="94"/>
    </location>
</feature>
<evidence type="ECO:0000256" key="4">
    <source>
        <dbReference type="ARBA" id="ARBA00022989"/>
    </source>
</evidence>
<evidence type="ECO:0000259" key="8">
    <source>
        <dbReference type="SMART" id="SM00014"/>
    </source>
</evidence>
<evidence type="ECO:0000256" key="3">
    <source>
        <dbReference type="ARBA" id="ARBA00022692"/>
    </source>
</evidence>
<dbReference type="GeneID" id="19173950"/>
<dbReference type="InterPro" id="IPR043216">
    <property type="entry name" value="PAP-like"/>
</dbReference>
<feature type="transmembrane region" description="Helical" evidence="7">
    <location>
        <begin position="286"/>
        <end position="308"/>
    </location>
</feature>
<dbReference type="PANTHER" id="PTHR10165">
    <property type="entry name" value="LIPID PHOSPHATE PHOSPHATASE"/>
    <property type="match status" value="1"/>
</dbReference>
<dbReference type="RefSeq" id="XP_007738150.1">
    <property type="nucleotide sequence ID" value="XM_007739960.1"/>
</dbReference>
<comment type="similarity">
    <text evidence="2">Belongs to the PA-phosphatase related phosphoesterase family.</text>
</comment>
<feature type="compositionally biased region" description="Low complexity" evidence="6">
    <location>
        <begin position="260"/>
        <end position="269"/>
    </location>
</feature>
<dbReference type="GO" id="GO:0016020">
    <property type="term" value="C:membrane"/>
    <property type="evidence" value="ECO:0007669"/>
    <property type="project" value="UniProtKB-SubCell"/>
</dbReference>
<dbReference type="EMBL" id="AMGY01000010">
    <property type="protein sequence ID" value="EXJ77640.1"/>
    <property type="molecule type" value="Genomic_DNA"/>
</dbReference>
<evidence type="ECO:0000313" key="9">
    <source>
        <dbReference type="EMBL" id="EXJ77640.1"/>
    </source>
</evidence>
<proteinExistence type="inferred from homology"/>
<dbReference type="OrthoDB" id="10030083at2759"/>
<keyword evidence="5 7" id="KW-0472">Membrane</keyword>
<keyword evidence="4 7" id="KW-1133">Transmembrane helix</keyword>
<dbReference type="HOGENOM" id="CLU_021458_2_0_1"/>
<name>W9XJW3_9EURO</name>
<dbReference type="STRING" id="1182542.W9XJW3"/>
<evidence type="ECO:0000256" key="2">
    <source>
        <dbReference type="ARBA" id="ARBA00008816"/>
    </source>
</evidence>
<feature type="transmembrane region" description="Helical" evidence="7">
    <location>
        <begin position="314"/>
        <end position="332"/>
    </location>
</feature>
<dbReference type="InterPro" id="IPR036938">
    <property type="entry name" value="PAP2/HPO_sf"/>
</dbReference>
<evidence type="ECO:0000256" key="7">
    <source>
        <dbReference type="SAM" id="Phobius"/>
    </source>
</evidence>
<keyword evidence="3 7" id="KW-0812">Transmembrane</keyword>
<feature type="region of interest" description="Disordered" evidence="6">
    <location>
        <begin position="237"/>
        <end position="274"/>
    </location>
</feature>
<feature type="transmembrane region" description="Helical" evidence="7">
    <location>
        <begin position="114"/>
        <end position="133"/>
    </location>
</feature>